<comment type="caution">
    <text evidence="2">The sequence shown here is derived from an EMBL/GenBank/DDBJ whole genome shotgun (WGS) entry which is preliminary data.</text>
</comment>
<dbReference type="PANTHER" id="PTHR46622">
    <property type="entry name" value="DNA-DEPENDENT METALLOPROTEASE WSS1"/>
    <property type="match status" value="1"/>
</dbReference>
<feature type="domain" description="WLM" evidence="1">
    <location>
        <begin position="14"/>
        <end position="216"/>
    </location>
</feature>
<accession>A0A8H6C565</accession>
<organism evidence="2 3">
    <name type="scientific">Candida albicans</name>
    <name type="common">Yeast</name>
    <dbReference type="NCBI Taxonomy" id="5476"/>
    <lineage>
        <taxon>Eukaryota</taxon>
        <taxon>Fungi</taxon>
        <taxon>Dikarya</taxon>
        <taxon>Ascomycota</taxon>
        <taxon>Saccharomycotina</taxon>
        <taxon>Pichiomycetes</taxon>
        <taxon>Debaryomycetaceae</taxon>
        <taxon>Candida/Lodderomyces clade</taxon>
        <taxon>Candida</taxon>
    </lineage>
</organism>
<dbReference type="Pfam" id="PF08325">
    <property type="entry name" value="WLM"/>
    <property type="match status" value="1"/>
</dbReference>
<evidence type="ECO:0000313" key="3">
    <source>
        <dbReference type="Proteomes" id="UP000536275"/>
    </source>
</evidence>
<dbReference type="GO" id="GO:0006281">
    <property type="term" value="P:DNA repair"/>
    <property type="evidence" value="ECO:0007669"/>
    <property type="project" value="TreeGrafter"/>
</dbReference>
<dbReference type="PANTHER" id="PTHR46622:SF1">
    <property type="entry name" value="DNA-DEPENDENT METALLOPROTEASE WSS1"/>
    <property type="match status" value="1"/>
</dbReference>
<sequence length="306" mass="34581">MVKEGHGAFPVPKANDIPPPANIKKIGALKRFSDEAYAKSLLYDAARLVAPIIHEQKFKVGKLYEMYPDKAELWGLNVNHGQKIYLRLREHHNDKSFLPMGDIVGTLLHELTHNLYSAHDSKFYKFLDKLKSRYDDIHCRGAKTKYLCEENKVGRGVLLSGSLVSVREQRLKELSKPKFANESKVLGSNSKINKPIGGSPRDLRQAILEAAERRLRDSKWCHSENAETESVPKEDEYDTTQVELIGPTEGKPVGTFANDIIDLTSDTEETPIQPDNPKRRILHEIIDLTSDTEDIEPTTPEVICID</sequence>
<reference evidence="2 3" key="1">
    <citation type="submission" date="2020-03" db="EMBL/GenBank/DDBJ databases">
        <title>FDA dAtabase for Regulatory Grade micrObial Sequences (FDA-ARGOS): Supporting development and validation of Infectious Disease Dx tests.</title>
        <authorList>
            <person name="Campos J."/>
            <person name="Goldberg B."/>
            <person name="Tallon L."/>
            <person name="Sadzewicz L."/>
            <person name="Vavikolanu K."/>
            <person name="Mehta A."/>
            <person name="Aluvathingal J."/>
            <person name="Nadendla S."/>
            <person name="Nandy P."/>
            <person name="Geyer C."/>
            <person name="Yan Y."/>
            <person name="Sichtig H."/>
        </authorList>
    </citation>
    <scope>NUCLEOTIDE SEQUENCE [LARGE SCALE GENOMIC DNA]</scope>
    <source>
        <strain evidence="2 3">FDAARGOS_656</strain>
    </source>
</reference>
<gene>
    <name evidence="2" type="ORF">FOB64_000464</name>
</gene>
<dbReference type="GO" id="GO:0008237">
    <property type="term" value="F:metallopeptidase activity"/>
    <property type="evidence" value="ECO:0007669"/>
    <property type="project" value="TreeGrafter"/>
</dbReference>
<dbReference type="PROSITE" id="PS51397">
    <property type="entry name" value="WLM"/>
    <property type="match status" value="1"/>
</dbReference>
<evidence type="ECO:0000259" key="1">
    <source>
        <dbReference type="PROSITE" id="PS51397"/>
    </source>
</evidence>
<dbReference type="GO" id="GO:0005634">
    <property type="term" value="C:nucleus"/>
    <property type="evidence" value="ECO:0007669"/>
    <property type="project" value="TreeGrafter"/>
</dbReference>
<dbReference type="InterPro" id="IPR013536">
    <property type="entry name" value="WLM_dom"/>
</dbReference>
<dbReference type="SMR" id="A0A8H6C565"/>
<dbReference type="InterPro" id="IPR053000">
    <property type="entry name" value="WSS1-like_metalloprotease"/>
</dbReference>
<dbReference type="Proteomes" id="UP000536275">
    <property type="component" value="Unassembled WGS sequence"/>
</dbReference>
<evidence type="ECO:0000313" key="2">
    <source>
        <dbReference type="EMBL" id="KAF6072421.1"/>
    </source>
</evidence>
<dbReference type="EMBL" id="JABWAD010000007">
    <property type="protein sequence ID" value="KAF6072421.1"/>
    <property type="molecule type" value="Genomic_DNA"/>
</dbReference>
<name>A0A8H6C565_CANAX</name>
<proteinExistence type="predicted"/>
<protein>
    <submittedName>
        <fullName evidence="2">WLM domain family protein</fullName>
    </submittedName>
</protein>
<dbReference type="AlphaFoldDB" id="A0A8H6C565"/>